<gene>
    <name evidence="2" type="ORF">ACFFUR_15200</name>
</gene>
<dbReference type="PANTHER" id="PTHR41339">
    <property type="entry name" value="LIPL48"/>
    <property type="match status" value="1"/>
</dbReference>
<dbReference type="PROSITE" id="PS51257">
    <property type="entry name" value="PROKAR_LIPOPROTEIN"/>
    <property type="match status" value="1"/>
</dbReference>
<feature type="chain" id="PRO_5046044094" description="Lipoprotein" evidence="1">
    <location>
        <begin position="20"/>
        <end position="484"/>
    </location>
</feature>
<reference evidence="2 3" key="1">
    <citation type="submission" date="2024-09" db="EMBL/GenBank/DDBJ databases">
        <authorList>
            <person name="Sun Q."/>
            <person name="Mori K."/>
        </authorList>
    </citation>
    <scope>NUCLEOTIDE SEQUENCE [LARGE SCALE GENOMIC DNA]</scope>
    <source>
        <strain evidence="2 3">CECT 7682</strain>
    </source>
</reference>
<comment type="caution">
    <text evidence="2">The sequence shown here is derived from an EMBL/GenBank/DDBJ whole genome shotgun (WGS) entry which is preliminary data.</text>
</comment>
<dbReference type="Gene3D" id="2.160.20.10">
    <property type="entry name" value="Single-stranded right-handed beta-helix, Pectin lyase-like"/>
    <property type="match status" value="1"/>
</dbReference>
<evidence type="ECO:0000313" key="3">
    <source>
        <dbReference type="Proteomes" id="UP001589654"/>
    </source>
</evidence>
<accession>A0ABV5J8K1</accession>
<dbReference type="Proteomes" id="UP001589654">
    <property type="component" value="Unassembled WGS sequence"/>
</dbReference>
<sequence length="484" mass="50233">MKKVNLLFFLLLSTVIAFTSCTEEETPSFGNPTVQSQATASGLPGEEVDIAVLVSAPAGVSRVTVSINGGEETDLNVTAGEESANITHTFMVPEDAEEGSQHTMVYVVYDESGNASVNATTTLTIGEGPDTIEITNNIESDMTWETGKTYLLKGRISVTEGNTLSIEPGVVVKGAAGSGSNATALVIARGATIMAEGEPESPIIFTSVADEIEPGQIASPNLEPSINGLWGGLLILGKAHGSFGGNVTEVQIEGIPASDPNGLYGGEDDEDNSGVLKYVSIRHGGANIGEGNEINGLTLGCVGSGTVIENVEIIGNQDDGIEWFGGTVNVTNAVVWNAGDDAIDADQAWNGILDNFFVVSPGDKCFELDGPEGSYINGNYTLKNGTVIAGEAAGLVDNDENTNVDMSAVYFTNLTAGQTFDILPTVEASFYDLQATLPEGGVLANFFLGGSLEFASEVAAGENTVGADKEVFAGWSWTSEAGKL</sequence>
<dbReference type="RefSeq" id="WP_290247804.1">
    <property type="nucleotide sequence ID" value="NZ_JAUFQT010000001.1"/>
</dbReference>
<keyword evidence="3" id="KW-1185">Reference proteome</keyword>
<proteinExistence type="predicted"/>
<evidence type="ECO:0000256" key="1">
    <source>
        <dbReference type="SAM" id="SignalP"/>
    </source>
</evidence>
<evidence type="ECO:0000313" key="2">
    <source>
        <dbReference type="EMBL" id="MFB9213163.1"/>
    </source>
</evidence>
<protein>
    <recommendedName>
        <fullName evidence="4">Lipoprotein</fullName>
    </recommendedName>
</protein>
<organism evidence="2 3">
    <name type="scientific">Echinicola jeungdonensis</name>
    <dbReference type="NCBI Taxonomy" id="709343"/>
    <lineage>
        <taxon>Bacteria</taxon>
        <taxon>Pseudomonadati</taxon>
        <taxon>Bacteroidota</taxon>
        <taxon>Cytophagia</taxon>
        <taxon>Cytophagales</taxon>
        <taxon>Cyclobacteriaceae</taxon>
        <taxon>Echinicola</taxon>
    </lineage>
</organism>
<evidence type="ECO:0008006" key="4">
    <source>
        <dbReference type="Google" id="ProtNLM"/>
    </source>
</evidence>
<dbReference type="InterPro" id="IPR012334">
    <property type="entry name" value="Pectin_lyas_fold"/>
</dbReference>
<dbReference type="SUPFAM" id="SSF51126">
    <property type="entry name" value="Pectin lyase-like"/>
    <property type="match status" value="1"/>
</dbReference>
<keyword evidence="1" id="KW-0732">Signal</keyword>
<dbReference type="PANTHER" id="PTHR41339:SF1">
    <property type="entry name" value="SECRETED PROTEIN"/>
    <property type="match status" value="1"/>
</dbReference>
<feature type="signal peptide" evidence="1">
    <location>
        <begin position="1"/>
        <end position="19"/>
    </location>
</feature>
<dbReference type="EMBL" id="JBHMEW010000066">
    <property type="protein sequence ID" value="MFB9213163.1"/>
    <property type="molecule type" value="Genomic_DNA"/>
</dbReference>
<dbReference type="InterPro" id="IPR011050">
    <property type="entry name" value="Pectin_lyase_fold/virulence"/>
</dbReference>
<name>A0ABV5J8K1_9BACT</name>